<evidence type="ECO:0008006" key="3">
    <source>
        <dbReference type="Google" id="ProtNLM"/>
    </source>
</evidence>
<evidence type="ECO:0000313" key="2">
    <source>
        <dbReference type="Proteomes" id="UP000184357"/>
    </source>
</evidence>
<gene>
    <name evidence="1" type="ORF">SAMN05443636_0125</name>
</gene>
<protein>
    <recommendedName>
        <fullName evidence="3">PemK-like, MazF-like toxin of type II toxin-antitoxin system</fullName>
    </recommendedName>
</protein>
<dbReference type="Proteomes" id="UP000184357">
    <property type="component" value="Unassembled WGS sequence"/>
</dbReference>
<proteinExistence type="predicted"/>
<organism evidence="1 2">
    <name type="scientific">Halobaculum gomorrense</name>
    <dbReference type="NCBI Taxonomy" id="43928"/>
    <lineage>
        <taxon>Archaea</taxon>
        <taxon>Methanobacteriati</taxon>
        <taxon>Methanobacteriota</taxon>
        <taxon>Stenosarchaea group</taxon>
        <taxon>Halobacteria</taxon>
        <taxon>Halobacteriales</taxon>
        <taxon>Haloferacaceae</taxon>
        <taxon>Halobaculum</taxon>
    </lineage>
</organism>
<dbReference type="AlphaFoldDB" id="A0A1M5JII8"/>
<dbReference type="RefSeq" id="WP_073306468.1">
    <property type="nucleotide sequence ID" value="NZ_FQWV01000001.1"/>
</dbReference>
<dbReference type="EMBL" id="FQWV01000001">
    <property type="protein sequence ID" value="SHG40406.1"/>
    <property type="molecule type" value="Genomic_DNA"/>
</dbReference>
<accession>A0A1M5JII8</accession>
<dbReference type="STRING" id="43928.SAMN05443636_0125"/>
<sequence>MTAFDELERGDVVWATDPLSDKGRPMLVLGGPKFPTHGIQLITALITTRTYHEESLTLRDTDYEGDPLGKPSHVLPWSLATLNSPDEVEFHLTSLVDDRVADVAAKSIGYISS</sequence>
<keyword evidence="2" id="KW-1185">Reference proteome</keyword>
<evidence type="ECO:0000313" key="1">
    <source>
        <dbReference type="EMBL" id="SHG40406.1"/>
    </source>
</evidence>
<name>A0A1M5JII8_9EURY</name>
<reference evidence="1 2" key="1">
    <citation type="submission" date="2016-11" db="EMBL/GenBank/DDBJ databases">
        <authorList>
            <person name="Jaros S."/>
            <person name="Januszkiewicz K."/>
            <person name="Wedrychowicz H."/>
        </authorList>
    </citation>
    <scope>NUCLEOTIDE SEQUENCE [LARGE SCALE GENOMIC DNA]</scope>
    <source>
        <strain evidence="1 2">DSM 9297</strain>
    </source>
</reference>
<dbReference type="SUPFAM" id="SSF50118">
    <property type="entry name" value="Cell growth inhibitor/plasmid maintenance toxic component"/>
    <property type="match status" value="1"/>
</dbReference>
<dbReference type="OrthoDB" id="315488at2157"/>